<reference evidence="2 4" key="1">
    <citation type="submission" date="2015-04" db="EMBL/GenBank/DDBJ databases">
        <title>The draft genome sequence of Roseovarius indicus B108T.</title>
        <authorList>
            <person name="Li G."/>
            <person name="Lai Q."/>
            <person name="Shao Z."/>
            <person name="Yan P."/>
        </authorList>
    </citation>
    <scope>NUCLEOTIDE SEQUENCE [LARGE SCALE GENOMIC DNA]</scope>
    <source>
        <strain evidence="2 4">B108</strain>
    </source>
</reference>
<protein>
    <recommendedName>
        <fullName evidence="6">DUF2059 domain-containing protein</fullName>
    </recommendedName>
</protein>
<dbReference type="EMBL" id="CP031598">
    <property type="protein sequence ID" value="QEW24793.1"/>
    <property type="molecule type" value="Genomic_DNA"/>
</dbReference>
<evidence type="ECO:0000313" key="4">
    <source>
        <dbReference type="Proteomes" id="UP000051401"/>
    </source>
</evidence>
<name>A0A0T5P1Y4_9RHOB</name>
<dbReference type="AlphaFoldDB" id="A0A0T5P1Y4"/>
<accession>A0A0T5P1Y4</accession>
<organism evidence="2 4">
    <name type="scientific">Roseovarius indicus</name>
    <dbReference type="NCBI Taxonomy" id="540747"/>
    <lineage>
        <taxon>Bacteria</taxon>
        <taxon>Pseudomonadati</taxon>
        <taxon>Pseudomonadota</taxon>
        <taxon>Alphaproteobacteria</taxon>
        <taxon>Rhodobacterales</taxon>
        <taxon>Roseobacteraceae</taxon>
        <taxon>Roseovarius</taxon>
    </lineage>
</organism>
<evidence type="ECO:0000313" key="5">
    <source>
        <dbReference type="Proteomes" id="UP000325785"/>
    </source>
</evidence>
<dbReference type="STRING" id="540747.SAMN04488031_111110"/>
<reference evidence="3 5" key="2">
    <citation type="submission" date="2018-08" db="EMBL/GenBank/DDBJ databases">
        <title>Genetic Globetrotter - A new plasmid hitch-hiking vast phylogenetic and geographic distances.</title>
        <authorList>
            <person name="Vollmers J."/>
            <person name="Petersen J."/>
        </authorList>
    </citation>
    <scope>NUCLEOTIDE SEQUENCE [LARGE SCALE GENOMIC DNA]</scope>
    <source>
        <strain evidence="3 5">DSM 26383</strain>
    </source>
</reference>
<evidence type="ECO:0000313" key="3">
    <source>
        <dbReference type="EMBL" id="QEW24793.1"/>
    </source>
</evidence>
<gene>
    <name evidence="3" type="ORF">RIdsm_00576</name>
    <name evidence="2" type="ORF">XM52_25425</name>
</gene>
<dbReference type="EMBL" id="LAXI01000027">
    <property type="protein sequence ID" value="KRS15148.1"/>
    <property type="molecule type" value="Genomic_DNA"/>
</dbReference>
<dbReference type="KEGG" id="rid:RIdsm_00576"/>
<keyword evidence="4" id="KW-1185">Reference proteome</keyword>
<sequence length="261" mass="29141">MRLILALFLSLALWPAATPAAPQGGDIVVTKQDIMRLLAQIPEIAPVREDMRRLGFRGENLELAVAQNRAFYTDPVIAGFIAEQVMMAYASPGQPGQAQGLIWPLIDRGLGHLPMRKLKYYYEVEETMIDALPVAQCGRIIRNDLSAEAHSDTMSRMAARLNPPALKEYYEIQLTAARLGAQRGPVRLSRSQFDRVRAGLDREMDVLVAGTPRPAEIIDAMRDLRHADNRRACVIGRLMYDAVMRLEGQTLRDALIFMSSP</sequence>
<keyword evidence="1" id="KW-0732">Signal</keyword>
<proteinExistence type="predicted"/>
<dbReference type="OrthoDB" id="7738101at2"/>
<evidence type="ECO:0008006" key="6">
    <source>
        <dbReference type="Google" id="ProtNLM"/>
    </source>
</evidence>
<dbReference type="PATRIC" id="fig|540747.5.peg.3442"/>
<evidence type="ECO:0000256" key="1">
    <source>
        <dbReference type="SAM" id="SignalP"/>
    </source>
</evidence>
<dbReference type="RefSeq" id="WP_057820900.1">
    <property type="nucleotide sequence ID" value="NZ_CP031598.1"/>
</dbReference>
<dbReference type="Proteomes" id="UP000051401">
    <property type="component" value="Unassembled WGS sequence"/>
</dbReference>
<feature type="signal peptide" evidence="1">
    <location>
        <begin position="1"/>
        <end position="20"/>
    </location>
</feature>
<evidence type="ECO:0000313" key="2">
    <source>
        <dbReference type="EMBL" id="KRS15148.1"/>
    </source>
</evidence>
<dbReference type="Proteomes" id="UP000325785">
    <property type="component" value="Chromosome"/>
</dbReference>
<feature type="chain" id="PRO_5010437283" description="DUF2059 domain-containing protein" evidence="1">
    <location>
        <begin position="21"/>
        <end position="261"/>
    </location>
</feature>